<feature type="region of interest" description="Disordered" evidence="1">
    <location>
        <begin position="157"/>
        <end position="195"/>
    </location>
</feature>
<sequence length="492" mass="55958">MIWLGVPVAHPLCIIRPNRYLSKATAEGGLTHNSDGIKSGVPFTSPDIFFYGNFIYNYICYLHTNLVRNQQHTHFESHSQLKLDNLLSSYLVLLTCRKDKKSFLCYSQLCPRVIQPSFDAQSLCRLHSDCSKTYTCKNVERGWKLRNFQAKLKMNFKEGRRRRDKTNKQNKQSTTQLTGENTTLTSPSTGSRVRSRRSLLTILEELSLEGLDFDGSKQDLKRSSTQKAWLEHDACQLQAVEQIFFGVIKNSENNYIIIMNVEAFWKVSPITPSSYRGSKIVKELMERTPVDKILRQEYLSINSQRGLQAGVIWIPLEEGSRELRGVAGDIQTRLNSDNFCVNFMKLSGNNYGGKRGCLNINLGLSGASQLLLESSFVSWVAWIRPSCLVQARLPKHVTPLTGLSPAFCGWLKPLHAGLKLFVMFKGCISLFWVIMAKLQTYFPFFWSGLGARMLIRPYICLGSSVFIRPPTGISERRKWPPNSSKVHTILIH</sequence>
<accession>A0A0L6USI5</accession>
<organism evidence="2 3">
    <name type="scientific">Puccinia sorghi</name>
    <dbReference type="NCBI Taxonomy" id="27349"/>
    <lineage>
        <taxon>Eukaryota</taxon>
        <taxon>Fungi</taxon>
        <taxon>Dikarya</taxon>
        <taxon>Basidiomycota</taxon>
        <taxon>Pucciniomycotina</taxon>
        <taxon>Pucciniomycetes</taxon>
        <taxon>Pucciniales</taxon>
        <taxon>Pucciniaceae</taxon>
        <taxon>Puccinia</taxon>
    </lineage>
</organism>
<comment type="caution">
    <text evidence="2">The sequence shown here is derived from an EMBL/GenBank/DDBJ whole genome shotgun (WGS) entry which is preliminary data.</text>
</comment>
<dbReference type="EMBL" id="LAVV01008978">
    <property type="protein sequence ID" value="KNZ51501.1"/>
    <property type="molecule type" value="Genomic_DNA"/>
</dbReference>
<name>A0A0L6USI5_9BASI</name>
<proteinExistence type="predicted"/>
<evidence type="ECO:0000313" key="2">
    <source>
        <dbReference type="EMBL" id="KNZ51501.1"/>
    </source>
</evidence>
<gene>
    <name evidence="2" type="ORF">VP01_3929g1</name>
</gene>
<feature type="compositionally biased region" description="Low complexity" evidence="1">
    <location>
        <begin position="172"/>
        <end position="186"/>
    </location>
</feature>
<dbReference type="VEuPathDB" id="FungiDB:VP01_3929g1"/>
<reference evidence="2 3" key="1">
    <citation type="submission" date="2015-08" db="EMBL/GenBank/DDBJ databases">
        <title>Next Generation Sequencing and Analysis of the Genome of Puccinia sorghi L Schw, the Causal Agent of Maize Common Rust.</title>
        <authorList>
            <person name="Rochi L."/>
            <person name="Burguener G."/>
            <person name="Darino M."/>
            <person name="Turjanski A."/>
            <person name="Kreff E."/>
            <person name="Dieguez M.J."/>
            <person name="Sacco F."/>
        </authorList>
    </citation>
    <scope>NUCLEOTIDE SEQUENCE [LARGE SCALE GENOMIC DNA]</scope>
    <source>
        <strain evidence="2 3">RO10H11247</strain>
    </source>
</reference>
<evidence type="ECO:0000313" key="3">
    <source>
        <dbReference type="Proteomes" id="UP000037035"/>
    </source>
</evidence>
<dbReference type="AlphaFoldDB" id="A0A0L6USI5"/>
<evidence type="ECO:0000256" key="1">
    <source>
        <dbReference type="SAM" id="MobiDB-lite"/>
    </source>
</evidence>
<dbReference type="Proteomes" id="UP000037035">
    <property type="component" value="Unassembled WGS sequence"/>
</dbReference>
<keyword evidence="3" id="KW-1185">Reference proteome</keyword>
<protein>
    <submittedName>
        <fullName evidence="2">Uncharacterized protein</fullName>
    </submittedName>
</protein>